<dbReference type="Proteomes" id="UP001203607">
    <property type="component" value="Unassembled WGS sequence"/>
</dbReference>
<gene>
    <name evidence="2" type="ORF">M3P19_03315</name>
</gene>
<name>A0ABT0PNQ2_9FLAO</name>
<dbReference type="RefSeq" id="WP_249656198.1">
    <property type="nucleotide sequence ID" value="NZ_JAMFMA010000001.1"/>
</dbReference>
<keyword evidence="3" id="KW-1185">Reference proteome</keyword>
<proteinExistence type="predicted"/>
<sequence length="1068" mass="117999">MKKILVLFALFVGLDAHAQLHIDFEIANKTNEVFGPLDKSKIPHGMLLDYGYDFLEVTNYDGVLRDNNYIVPSVYRDLYNSVVSMRTHLLVPKLVDPIALEQSWKSTSKSLANKVGKGTLTTSVVVNGLYYHYSKIREDALDQGLIQVIDGKQYEDVFINTQWQNPYETKEVFAMTLPVTRINNSKIALLLEESEWRTNQDALVESFAVDFGDGSGFQPLVLGKTLGHHFAQDGDFVWTFRLKLMDGTFRYCRTPVKITGKAKLETLTTRNPACLNDPWEVIIQSTQAYKGSTGSASIQIAPADVCNLINKPLIVVEGFDPHLLGNHPIYGDTHLEQFLYDIDVKYGSEGLINLITEHNAEGFDIIYVNWDNGTDWLQRNAFVLEEVIRWVNQNKTDDAAPNVVLGQSMGGVIARYALRDMENNNEDHDTSLYISHDAPHQGAHVPPGALYMVRHALNEIIQTPAGDIGVAIASGHFPVDDARKLIDRPAVKQLLVNYVNKEYEVNNEEHKIWQEALQNMGYPRQTRNIALSNGSHCAQTYGLAPGQSLFRLYGSGSTSPGTDLITFITGLGSVVGAALGDIAALFMGYLPGQTKLKIDFHIWGFPGNQEDQLYKGWIQYEKKFLWVAPLMRNITNKSFKWEGSDLLLDNYPGGAMPFIDKIKEFEEFEINFFGSYNLDLESTSSMNFIPTVSALDVGGGLTPLAAENYLAKYSIGIPQPPEFQVPFDNYTTTYNALKSNEGHITFNAQNGDWLANELNNAATLFDCIFLCEPKQIEGNDVLCKEELYFVDVVGDTQVQWSSSNPDVAFPTAPNSAATSFTTPPNTYSQEVTITAVLTSAACGNEPVVLEKTVQVGKPGLPSDLYGPELVATGAMVSYFGGPAQGADFYEWRLPYPFDRVNVIDVFGDTWQILKSVDTYQSAHVFTGNAADDGYVQLMGVNDCGLGPAKLLYVEHSGGGGGGGGIPLQEMKAVEGDAINDGILIYPNVASNEVHISIAPYTEGEAEPPSRILGVTIFPQFQQLPIKQISYHVPGVVHAEVPVFDLATGYYAMVVNTNRGPVYKILIKD</sequence>
<evidence type="ECO:0000313" key="2">
    <source>
        <dbReference type="EMBL" id="MCL6273020.1"/>
    </source>
</evidence>
<protein>
    <submittedName>
        <fullName evidence="2">Uncharacterized protein</fullName>
    </submittedName>
</protein>
<evidence type="ECO:0000313" key="3">
    <source>
        <dbReference type="Proteomes" id="UP001203607"/>
    </source>
</evidence>
<keyword evidence="1" id="KW-0732">Signal</keyword>
<evidence type="ECO:0000256" key="1">
    <source>
        <dbReference type="SAM" id="SignalP"/>
    </source>
</evidence>
<accession>A0ABT0PNQ2</accession>
<dbReference type="InterPro" id="IPR029058">
    <property type="entry name" value="AB_hydrolase_fold"/>
</dbReference>
<dbReference type="SUPFAM" id="SSF53474">
    <property type="entry name" value="alpha/beta-Hydrolases"/>
    <property type="match status" value="1"/>
</dbReference>
<organism evidence="2 3">
    <name type="scientific">Flagellimonas spongiicola</name>
    <dbReference type="NCBI Taxonomy" id="2942208"/>
    <lineage>
        <taxon>Bacteria</taxon>
        <taxon>Pseudomonadati</taxon>
        <taxon>Bacteroidota</taxon>
        <taxon>Flavobacteriia</taxon>
        <taxon>Flavobacteriales</taxon>
        <taxon>Flavobacteriaceae</taxon>
        <taxon>Flagellimonas</taxon>
    </lineage>
</organism>
<reference evidence="2 3" key="1">
    <citation type="submission" date="2022-05" db="EMBL/GenBank/DDBJ databases">
        <authorList>
            <person name="Park J.-S."/>
        </authorList>
    </citation>
    <scope>NUCLEOTIDE SEQUENCE [LARGE SCALE GENOMIC DNA]</scope>
    <source>
        <strain evidence="2 3">2012CJ35-5</strain>
    </source>
</reference>
<feature type="signal peptide" evidence="1">
    <location>
        <begin position="1"/>
        <end position="18"/>
    </location>
</feature>
<dbReference type="EMBL" id="JAMFMA010000001">
    <property type="protein sequence ID" value="MCL6273020.1"/>
    <property type="molecule type" value="Genomic_DNA"/>
</dbReference>
<feature type="chain" id="PRO_5045877720" evidence="1">
    <location>
        <begin position="19"/>
        <end position="1068"/>
    </location>
</feature>
<comment type="caution">
    <text evidence="2">The sequence shown here is derived from an EMBL/GenBank/DDBJ whole genome shotgun (WGS) entry which is preliminary data.</text>
</comment>
<dbReference type="Gene3D" id="3.40.50.1820">
    <property type="entry name" value="alpha/beta hydrolase"/>
    <property type="match status" value="1"/>
</dbReference>